<reference evidence="1 2" key="1">
    <citation type="submission" date="2020-08" db="EMBL/GenBank/DDBJ databases">
        <title>Whole genome shotgun sequence of Actinoplanes ianthinogenes NBRC 13996.</title>
        <authorList>
            <person name="Komaki H."/>
            <person name="Tamura T."/>
        </authorList>
    </citation>
    <scope>NUCLEOTIDE SEQUENCE [LARGE SCALE GENOMIC DNA]</scope>
    <source>
        <strain evidence="1 2">NBRC 13996</strain>
    </source>
</reference>
<sequence>MSPLTATRLPVSSATRCGSAPVPLSHAVALSPSSTRAAVDCPLSAVTVQPVRGSGNGVVTATGTARGMMCPACGSGAAGAAAGAGRCSATAAPAIRHMTRAAAVLAHHPPWIRMFVPPDRSRENHIASVDVRLSPSGQSGVVRWVFPVLLTGRPGGRHTIGRETPDKDGNG</sequence>
<proteinExistence type="predicted"/>
<accession>A0ABM7M4J4</accession>
<evidence type="ECO:0000313" key="1">
    <source>
        <dbReference type="EMBL" id="BCJ46566.1"/>
    </source>
</evidence>
<gene>
    <name evidence="1" type="ORF">Aiant_72230</name>
</gene>
<dbReference type="EMBL" id="AP023356">
    <property type="protein sequence ID" value="BCJ46566.1"/>
    <property type="molecule type" value="Genomic_DNA"/>
</dbReference>
<keyword evidence="2" id="KW-1185">Reference proteome</keyword>
<organism evidence="1 2">
    <name type="scientific">Actinoplanes ianthinogenes</name>
    <dbReference type="NCBI Taxonomy" id="122358"/>
    <lineage>
        <taxon>Bacteria</taxon>
        <taxon>Bacillati</taxon>
        <taxon>Actinomycetota</taxon>
        <taxon>Actinomycetes</taxon>
        <taxon>Micromonosporales</taxon>
        <taxon>Micromonosporaceae</taxon>
        <taxon>Actinoplanes</taxon>
    </lineage>
</organism>
<protein>
    <submittedName>
        <fullName evidence="1">Uncharacterized protein</fullName>
    </submittedName>
</protein>
<dbReference type="Proteomes" id="UP000676967">
    <property type="component" value="Chromosome"/>
</dbReference>
<name>A0ABM7M4J4_9ACTN</name>
<evidence type="ECO:0000313" key="2">
    <source>
        <dbReference type="Proteomes" id="UP000676967"/>
    </source>
</evidence>